<dbReference type="RefSeq" id="WP_039845738.1">
    <property type="nucleotide sequence ID" value="NZ_CP006877.1"/>
</dbReference>
<dbReference type="Proteomes" id="UP000031368">
    <property type="component" value="Chromosome"/>
</dbReference>
<evidence type="ECO:0000313" key="3">
    <source>
        <dbReference type="EMBL" id="AJD42319.1"/>
    </source>
</evidence>
<proteinExistence type="predicted"/>
<evidence type="ECO:0000313" key="4">
    <source>
        <dbReference type="Proteomes" id="UP000031368"/>
    </source>
</evidence>
<feature type="region of interest" description="Disordered" evidence="1">
    <location>
        <begin position="61"/>
        <end position="95"/>
    </location>
</feature>
<dbReference type="KEGG" id="rga:RGR602_CH03002"/>
<feature type="transmembrane region" description="Helical" evidence="2">
    <location>
        <begin position="7"/>
        <end position="25"/>
    </location>
</feature>
<name>A0A0B4X2K1_9HYPH</name>
<dbReference type="InterPro" id="IPR024239">
    <property type="entry name" value="SyrA"/>
</dbReference>
<keyword evidence="2" id="KW-0472">Membrane</keyword>
<keyword evidence="2" id="KW-1133">Transmembrane helix</keyword>
<dbReference type="EMBL" id="CP006877">
    <property type="protein sequence ID" value="AJD42319.1"/>
    <property type="molecule type" value="Genomic_DNA"/>
</dbReference>
<dbReference type="Pfam" id="PF11089">
    <property type="entry name" value="SyrA"/>
    <property type="match status" value="1"/>
</dbReference>
<sequence>MYAPRVFISMIGALAVFAVATYWLNGSLTTTLIDTVICAVLLQLGYFGGVLFLVWKEAKARNTQGSTAASNIPARSDDKEKIPVSPFNGSEPLNR</sequence>
<dbReference type="HOGENOM" id="CLU_2353631_0_0_5"/>
<accession>A0A0B4X2K1</accession>
<reference evidence="3 4" key="1">
    <citation type="submission" date="2013-11" db="EMBL/GenBank/DDBJ databases">
        <title>Complete genome sequence of Rhizobium gallicum bv. gallicum R602.</title>
        <authorList>
            <person name="Bustos P."/>
            <person name="Santamaria R.I."/>
            <person name="Lozano L."/>
            <person name="Acosta J.L."/>
            <person name="Ormeno-Orrillo E."/>
            <person name="Rogel M.A."/>
            <person name="Romero D."/>
            <person name="Cevallos M.A."/>
            <person name="Martinez-Romero E."/>
            <person name="Gonzalez V."/>
        </authorList>
    </citation>
    <scope>NUCLEOTIDE SEQUENCE [LARGE SCALE GENOMIC DNA]</scope>
    <source>
        <strain evidence="3 4">R602</strain>
    </source>
</reference>
<keyword evidence="2" id="KW-0812">Transmembrane</keyword>
<evidence type="ECO:0000256" key="2">
    <source>
        <dbReference type="SAM" id="Phobius"/>
    </source>
</evidence>
<protein>
    <submittedName>
        <fullName evidence="3">Exopolysaccharide production repressor protein ExoX 1</fullName>
    </submittedName>
</protein>
<feature type="compositionally biased region" description="Polar residues" evidence="1">
    <location>
        <begin position="61"/>
        <end position="70"/>
    </location>
</feature>
<feature type="transmembrane region" description="Helical" evidence="2">
    <location>
        <begin position="31"/>
        <end position="55"/>
    </location>
</feature>
<evidence type="ECO:0000256" key="1">
    <source>
        <dbReference type="SAM" id="MobiDB-lite"/>
    </source>
</evidence>
<keyword evidence="4" id="KW-1185">Reference proteome</keyword>
<dbReference type="AlphaFoldDB" id="A0A0B4X2K1"/>
<gene>
    <name evidence="3" type="primary">exoX-1</name>
    <name evidence="3" type="ORF">RGR602_CH03002</name>
</gene>
<organism evidence="3 4">
    <name type="scientific">Rhizobium gallicum bv. gallicum R602sp</name>
    <dbReference type="NCBI Taxonomy" id="1041138"/>
    <lineage>
        <taxon>Bacteria</taxon>
        <taxon>Pseudomonadati</taxon>
        <taxon>Pseudomonadota</taxon>
        <taxon>Alphaproteobacteria</taxon>
        <taxon>Hyphomicrobiales</taxon>
        <taxon>Rhizobiaceae</taxon>
        <taxon>Rhizobium/Agrobacterium group</taxon>
        <taxon>Rhizobium</taxon>
    </lineage>
</organism>